<organism evidence="2 3">
    <name type="scientific">Sorangium atrum</name>
    <dbReference type="NCBI Taxonomy" id="2995308"/>
    <lineage>
        <taxon>Bacteria</taxon>
        <taxon>Pseudomonadati</taxon>
        <taxon>Myxococcota</taxon>
        <taxon>Polyangia</taxon>
        <taxon>Polyangiales</taxon>
        <taxon>Polyangiaceae</taxon>
        <taxon>Sorangium</taxon>
    </lineage>
</organism>
<name>A0ABT5BPW9_9BACT</name>
<dbReference type="RefSeq" id="WP_272092908.1">
    <property type="nucleotide sequence ID" value="NZ_JAQNDK010000001.1"/>
</dbReference>
<keyword evidence="3" id="KW-1185">Reference proteome</keyword>
<sequence>MKGSKSFLGAGWSFPVTLSGGKVELASDELKVRQSIQLILGTSPGERVMEPEFGSRIWELVFAPQSPATFSLASFHVKQALERWEPRVEVEDVRASMDPKRPGVMLIAIDYLVRSKNQRENLVYPFYLSQK</sequence>
<evidence type="ECO:0000313" key="2">
    <source>
        <dbReference type="EMBL" id="MDC0676201.1"/>
    </source>
</evidence>
<protein>
    <submittedName>
        <fullName evidence="2">GPW/gp25 family protein</fullName>
    </submittedName>
</protein>
<dbReference type="EMBL" id="JAQNDK010000001">
    <property type="protein sequence ID" value="MDC0676201.1"/>
    <property type="molecule type" value="Genomic_DNA"/>
</dbReference>
<reference evidence="2 3" key="1">
    <citation type="submission" date="2023-01" db="EMBL/GenBank/DDBJ databases">
        <title>Minimal conservation of predation-associated metabolite biosynthetic gene clusters underscores biosynthetic potential of Myxococcota including descriptions for ten novel species: Archangium lansinium sp. nov., Myxococcus landrumus sp. nov., Nannocystis bai.</title>
        <authorList>
            <person name="Ahearne A."/>
            <person name="Stevens C."/>
            <person name="Dowd S."/>
        </authorList>
    </citation>
    <scope>NUCLEOTIDE SEQUENCE [LARGE SCALE GENOMIC DNA]</scope>
    <source>
        <strain evidence="2 3">WIWO2</strain>
    </source>
</reference>
<dbReference type="SUPFAM" id="SSF160719">
    <property type="entry name" value="gpW/gp25-like"/>
    <property type="match status" value="1"/>
</dbReference>
<evidence type="ECO:0000313" key="3">
    <source>
        <dbReference type="Proteomes" id="UP001217485"/>
    </source>
</evidence>
<evidence type="ECO:0000259" key="1">
    <source>
        <dbReference type="Pfam" id="PF04965"/>
    </source>
</evidence>
<dbReference type="InterPro" id="IPR007048">
    <property type="entry name" value="IraD/Gp25-like"/>
</dbReference>
<dbReference type="Gene3D" id="3.10.450.40">
    <property type="match status" value="1"/>
</dbReference>
<gene>
    <name evidence="2" type="ORF">POL72_00500</name>
</gene>
<accession>A0ABT5BPW9</accession>
<feature type="domain" description="IraD/Gp25-like" evidence="1">
    <location>
        <begin position="28"/>
        <end position="117"/>
    </location>
</feature>
<dbReference type="Proteomes" id="UP001217485">
    <property type="component" value="Unassembled WGS sequence"/>
</dbReference>
<dbReference type="Pfam" id="PF04965">
    <property type="entry name" value="GPW_gp25"/>
    <property type="match status" value="1"/>
</dbReference>
<proteinExistence type="predicted"/>
<comment type="caution">
    <text evidence="2">The sequence shown here is derived from an EMBL/GenBank/DDBJ whole genome shotgun (WGS) entry which is preliminary data.</text>
</comment>